<gene>
    <name evidence="1" type="ORF">PPRIM_AZ9-3.1.T0110094</name>
</gene>
<evidence type="ECO:0000313" key="2">
    <source>
        <dbReference type="Proteomes" id="UP000688137"/>
    </source>
</evidence>
<proteinExistence type="predicted"/>
<dbReference type="Proteomes" id="UP000688137">
    <property type="component" value="Unassembled WGS sequence"/>
</dbReference>
<organism evidence="1 2">
    <name type="scientific">Paramecium primaurelia</name>
    <dbReference type="NCBI Taxonomy" id="5886"/>
    <lineage>
        <taxon>Eukaryota</taxon>
        <taxon>Sar</taxon>
        <taxon>Alveolata</taxon>
        <taxon>Ciliophora</taxon>
        <taxon>Intramacronucleata</taxon>
        <taxon>Oligohymenophorea</taxon>
        <taxon>Peniculida</taxon>
        <taxon>Parameciidae</taxon>
        <taxon>Paramecium</taxon>
    </lineage>
</organism>
<protein>
    <submittedName>
        <fullName evidence="1">Uncharacterized protein</fullName>
    </submittedName>
</protein>
<dbReference type="EMBL" id="CAJJDM010000008">
    <property type="protein sequence ID" value="CAD8046772.1"/>
    <property type="molecule type" value="Genomic_DNA"/>
</dbReference>
<sequence>MIKLRYFFANIHKTKAYDNLMKQQKAQVELVKDYMNKMKNAKSDDELIKLKYQSINEFQKLKDEQAGILEQIKLEKKKNFEKHLISMEVDPADIELLYKGKQKKNKDEIVVESENQNTNNEQNTKQEQEQTKINVPNNLEIRNLASPIRTQGHLILLGVQRHNAQHSTYVYDALFHLKPQVIMTDLPVDDPFFIKTESNYKQTWKSFIENKLTPTFLINPQPITLPDVHLHKNKVNWIFENNISKNSQFIINPTNISEITKSVFDKEIEIIDILKTPFLFSYHHTTPIVINGYPELNYRYYLAENCQLDDLKELLKEKKIAKQEKRRNFDPFLLQPDLFILPKIKFMIEIIKMTLTSYSTGVIITESNKINQIEEEWKQSSHRSITTDLRTQIYPVKPIKETEEFIKKLIILDELISPFIYDNFVKFNSFPYQFNSVFKISLQQYWDNYKNQLSR</sequence>
<dbReference type="AlphaFoldDB" id="A0A8S1JVU6"/>
<keyword evidence="2" id="KW-1185">Reference proteome</keyword>
<comment type="caution">
    <text evidence="1">The sequence shown here is derived from an EMBL/GenBank/DDBJ whole genome shotgun (WGS) entry which is preliminary data.</text>
</comment>
<reference evidence="1" key="1">
    <citation type="submission" date="2021-01" db="EMBL/GenBank/DDBJ databases">
        <authorList>
            <consortium name="Genoscope - CEA"/>
            <person name="William W."/>
        </authorList>
    </citation>
    <scope>NUCLEOTIDE SEQUENCE</scope>
</reference>
<dbReference type="OMA" id="HLISMEV"/>
<evidence type="ECO:0000313" key="1">
    <source>
        <dbReference type="EMBL" id="CAD8046772.1"/>
    </source>
</evidence>
<name>A0A8S1JVU6_PARPR</name>
<accession>A0A8S1JVU6</accession>